<name>A0ABZ3G9K9_ACHDE</name>
<evidence type="ECO:0000313" key="1">
    <source>
        <dbReference type="EMBL" id="XAN17189.1"/>
    </source>
</evidence>
<proteinExistence type="predicted"/>
<dbReference type="EMBL" id="CP154792">
    <property type="protein sequence ID" value="XAN17189.1"/>
    <property type="molecule type" value="Genomic_DNA"/>
</dbReference>
<accession>A0ABZ3G9K9</accession>
<organism evidence="1 2">
    <name type="scientific">Achromobacter denitrificans</name>
    <name type="common">Alcaligenes denitrificans</name>
    <dbReference type="NCBI Taxonomy" id="32002"/>
    <lineage>
        <taxon>Bacteria</taxon>
        <taxon>Pseudomonadati</taxon>
        <taxon>Pseudomonadota</taxon>
        <taxon>Betaproteobacteria</taxon>
        <taxon>Burkholderiales</taxon>
        <taxon>Alcaligenaceae</taxon>
        <taxon>Achromobacter</taxon>
    </lineage>
</organism>
<reference evidence="1 2" key="1">
    <citation type="submission" date="2024-05" db="EMBL/GenBank/DDBJ databases">
        <title>Achromobacter denitrificans. BP1, complete genome.</title>
        <authorList>
            <person name="Zhang B."/>
        </authorList>
    </citation>
    <scope>NUCLEOTIDE SEQUENCE [LARGE SCALE GENOMIC DNA]</scope>
    <source>
        <strain evidence="1 2">BP1</strain>
    </source>
</reference>
<gene>
    <name evidence="1" type="ORF">AAIK43_03940</name>
</gene>
<evidence type="ECO:0000313" key="2">
    <source>
        <dbReference type="Proteomes" id="UP001446337"/>
    </source>
</evidence>
<sequence length="352" mass="37288">MQANPKLSTTPPLPGVVAVPALNDALQTIATDFSGDTDPAALAWPFSKWADTSTGLLKRRNAAGTEWVVEGSLFRRALNIIPSDQIPTSDIGLISTPSQGLMEWDGSRYVAKWADHGQCRFVYVSQTECRLMPCNGNGLVINGRQYRIDPAGIPLSPSGLVPAQTYYAYAKDNGFGGMALEPLLASANGHSAGADGVEIKTGDPSRTLVGMFWLDGDVKFLSSSTFDFVASWFNRTDKMVTNIVNNSTTASIDAPLTGNIGLLTWGSTLLSGEYLGRVSNTAIAFSSANIHVGGTTAAGMSAINRTPNDPSMILSLNRVKSISDGPMYSDVWGAVTAGTGSYSGNYRLMGRA</sequence>
<dbReference type="RefSeq" id="WP_175179288.1">
    <property type="nucleotide sequence ID" value="NZ_CADIKP010000016.1"/>
</dbReference>
<dbReference type="Proteomes" id="UP001446337">
    <property type="component" value="Chromosome"/>
</dbReference>
<protein>
    <recommendedName>
        <fullName evidence="3">DUF2793 domain-containing protein</fullName>
    </recommendedName>
</protein>
<evidence type="ECO:0008006" key="3">
    <source>
        <dbReference type="Google" id="ProtNLM"/>
    </source>
</evidence>
<keyword evidence="2" id="KW-1185">Reference proteome</keyword>